<name>A0A2C5YF24_9HYPO</name>
<feature type="region of interest" description="Disordered" evidence="1">
    <location>
        <begin position="725"/>
        <end position="749"/>
    </location>
</feature>
<keyword evidence="3" id="KW-1185">Reference proteome</keyword>
<dbReference type="EMBL" id="NJET01000017">
    <property type="protein sequence ID" value="PHH65471.1"/>
    <property type="molecule type" value="Genomic_DNA"/>
</dbReference>
<feature type="compositionally biased region" description="Low complexity" evidence="1">
    <location>
        <begin position="657"/>
        <end position="666"/>
    </location>
</feature>
<feature type="compositionally biased region" description="Low complexity" evidence="1">
    <location>
        <begin position="143"/>
        <end position="152"/>
    </location>
</feature>
<dbReference type="STRING" id="1399860.A0A2C5YF24"/>
<comment type="caution">
    <text evidence="2">The sequence shown here is derived from an EMBL/GenBank/DDBJ whole genome shotgun (WGS) entry which is preliminary data.</text>
</comment>
<feature type="region of interest" description="Disordered" evidence="1">
    <location>
        <begin position="382"/>
        <end position="480"/>
    </location>
</feature>
<feature type="compositionally biased region" description="Polar residues" evidence="1">
    <location>
        <begin position="307"/>
        <end position="339"/>
    </location>
</feature>
<feature type="compositionally biased region" description="Pro residues" evidence="1">
    <location>
        <begin position="403"/>
        <end position="413"/>
    </location>
</feature>
<feature type="region of interest" description="Disordered" evidence="1">
    <location>
        <begin position="202"/>
        <end position="228"/>
    </location>
</feature>
<evidence type="ECO:0000313" key="2">
    <source>
        <dbReference type="EMBL" id="PHH65471.1"/>
    </source>
</evidence>
<feature type="region of interest" description="Disordered" evidence="1">
    <location>
        <begin position="543"/>
        <end position="564"/>
    </location>
</feature>
<reference evidence="2 3" key="1">
    <citation type="submission" date="2017-06" db="EMBL/GenBank/DDBJ databases">
        <title>Ant-infecting Ophiocordyceps genomes reveal a high diversity of potential behavioral manipulation genes and a possible major role for enterotoxins.</title>
        <authorList>
            <person name="De Bekker C."/>
            <person name="Evans H.C."/>
            <person name="Brachmann A."/>
            <person name="Hughes D.P."/>
        </authorList>
    </citation>
    <scope>NUCLEOTIDE SEQUENCE [LARGE SCALE GENOMIC DNA]</scope>
    <source>
        <strain evidence="2 3">Map64</strain>
    </source>
</reference>
<feature type="region of interest" description="Disordered" evidence="1">
    <location>
        <begin position="305"/>
        <end position="339"/>
    </location>
</feature>
<feature type="compositionally biased region" description="Low complexity" evidence="1">
    <location>
        <begin position="9"/>
        <end position="20"/>
    </location>
</feature>
<evidence type="ECO:0000313" key="3">
    <source>
        <dbReference type="Proteomes" id="UP000226192"/>
    </source>
</evidence>
<feature type="compositionally biased region" description="Low complexity" evidence="1">
    <location>
        <begin position="100"/>
        <end position="113"/>
    </location>
</feature>
<feature type="region of interest" description="Disordered" evidence="1">
    <location>
        <begin position="639"/>
        <end position="668"/>
    </location>
</feature>
<gene>
    <name evidence="2" type="ORF">CDD81_2251</name>
</gene>
<feature type="region of interest" description="Disordered" evidence="1">
    <location>
        <begin position="95"/>
        <end position="153"/>
    </location>
</feature>
<feature type="compositionally biased region" description="Basic and acidic residues" evidence="1">
    <location>
        <begin position="729"/>
        <end position="744"/>
    </location>
</feature>
<proteinExistence type="predicted"/>
<accession>A0A2C5YF24</accession>
<organism evidence="2 3">
    <name type="scientific">Ophiocordyceps australis</name>
    <dbReference type="NCBI Taxonomy" id="1399860"/>
    <lineage>
        <taxon>Eukaryota</taxon>
        <taxon>Fungi</taxon>
        <taxon>Dikarya</taxon>
        <taxon>Ascomycota</taxon>
        <taxon>Pezizomycotina</taxon>
        <taxon>Sordariomycetes</taxon>
        <taxon>Hypocreomycetidae</taxon>
        <taxon>Hypocreales</taxon>
        <taxon>Ophiocordycipitaceae</taxon>
        <taxon>Ophiocordyceps</taxon>
    </lineage>
</organism>
<dbReference type="Proteomes" id="UP000226192">
    <property type="component" value="Unassembled WGS sequence"/>
</dbReference>
<sequence>MLASIPEVHSSISSTHGSRSLHGRTTSFERMRPRSRVLVVSRRPARVRNPPQVPSRLRQAYYEDASPTPNQNSATQQAHCPSKSFCSRNLSNSACPMEPPVDSSLSSVDLDSFPLPPGGNLPQAPSNSYPTAELQKDSPPPTAADTTTPVVSRYQGSMTRRFVDAATDVSRGSKHTSVDSALIEAISRTVAQQLRLFMSVKRGHRSSGNPQKPPTGAPDCQSRSSSHVESLDRFTKDLHKYANDARVAGKVMHSTSTPTAKSGETLDTVSALLPFRPEFRAAGLAVTSKDQAQYRPGYSAKAAPICKSQQRPSAPSNKYAQPSQLDGPQGAGASSSATTKTEISFVHPQDMDEWRYALIDEAPVRKQKRAPKKKAKSRCLPCFPAEDGHATDPEWAHFKPLQGPQPPPPPPLPHTTMTAPILRLSPPSSTQPAPLRPESRRAKPSETPSPGHRKIKVAAPTRDKAEKLKHEGTGSRGRKFSISLPRHKFRGDSTRDDNSHKQTEAIGSQHGFAPVTHSAKLIPDDLRLHGNTAKLRQSTHSLRPANGASVGKSRAPLPKTHSAMAGDTCRSHVPSALPCTWGRQDGAMANLEEELEKTARLVADRKPLSCGKQPSSAVRRRRRGVSRYDPNHIGICCRSSRGVPSRANARPNIPKRSSSMRGSISSNDADLDDSEILDRDVLRGLHVAASAACDDEVDAFVRDKTGLRIRRFLADLMTLEAFGQPRTAQDGEKRGRQRRADMRKLKQQVRRSRELAMAGGLI</sequence>
<feature type="region of interest" description="Disordered" evidence="1">
    <location>
        <begin position="1"/>
        <end position="56"/>
    </location>
</feature>
<evidence type="ECO:0000256" key="1">
    <source>
        <dbReference type="SAM" id="MobiDB-lite"/>
    </source>
</evidence>
<protein>
    <submittedName>
        <fullName evidence="2">Uncharacterized protein</fullName>
    </submittedName>
</protein>
<feature type="compositionally biased region" description="Basic and acidic residues" evidence="1">
    <location>
        <begin position="386"/>
        <end position="397"/>
    </location>
</feature>
<dbReference type="AlphaFoldDB" id="A0A2C5YF24"/>
<dbReference type="OrthoDB" id="273010at2759"/>
<feature type="compositionally biased region" description="Basic and acidic residues" evidence="1">
    <location>
        <begin position="461"/>
        <end position="473"/>
    </location>
</feature>